<keyword evidence="1" id="KW-0812">Transmembrane</keyword>
<organism evidence="2">
    <name type="scientific">Eubacterium limosum</name>
    <dbReference type="NCBI Taxonomy" id="1736"/>
    <lineage>
        <taxon>Bacteria</taxon>
        <taxon>Bacillati</taxon>
        <taxon>Bacillota</taxon>
        <taxon>Clostridia</taxon>
        <taxon>Eubacteriales</taxon>
        <taxon>Eubacteriaceae</taxon>
        <taxon>Eubacterium</taxon>
    </lineage>
</organism>
<name>A0A6N3G6H7_EUBLI</name>
<gene>
    <name evidence="2" type="ORF">ELLFYP34_03712</name>
</gene>
<evidence type="ECO:0000313" key="2">
    <source>
        <dbReference type="EMBL" id="VYU59463.1"/>
    </source>
</evidence>
<keyword evidence="1" id="KW-0472">Membrane</keyword>
<sequence>MKNQKKSLLEWVNTHKKKLMLAGICVSTLIAIILFSKNRATIESYWFSLEQLLEKSKPTSKPITYSPIIESSASNVPTEIISDNIIPFAKAPHHVCEHIRTLPNGYKASTAKLEFAKNAGIDLLPGQTIVNAYTTGGIAV</sequence>
<evidence type="ECO:0000256" key="1">
    <source>
        <dbReference type="SAM" id="Phobius"/>
    </source>
</evidence>
<keyword evidence="1" id="KW-1133">Transmembrane helix</keyword>
<protein>
    <submittedName>
        <fullName evidence="2">Uncharacterized protein</fullName>
    </submittedName>
</protein>
<accession>A0A6N3G6H7</accession>
<proteinExistence type="predicted"/>
<feature type="transmembrane region" description="Helical" evidence="1">
    <location>
        <begin position="20"/>
        <end position="36"/>
    </location>
</feature>
<dbReference type="EMBL" id="CACRTR010000016">
    <property type="protein sequence ID" value="VYU59463.1"/>
    <property type="molecule type" value="Genomic_DNA"/>
</dbReference>
<reference evidence="2" key="1">
    <citation type="submission" date="2019-11" db="EMBL/GenBank/DDBJ databases">
        <authorList>
            <person name="Feng L."/>
        </authorList>
    </citation>
    <scope>NUCLEOTIDE SEQUENCE</scope>
    <source>
        <strain evidence="2">ElimosumLFYP34</strain>
    </source>
</reference>
<dbReference type="AlphaFoldDB" id="A0A6N3G6H7"/>